<reference evidence="1" key="2">
    <citation type="journal article" date="2015" name="Data Brief">
        <title>Shoot transcriptome of the giant reed, Arundo donax.</title>
        <authorList>
            <person name="Barrero R.A."/>
            <person name="Guerrero F.D."/>
            <person name="Moolhuijzen P."/>
            <person name="Goolsby J.A."/>
            <person name="Tidwell J."/>
            <person name="Bellgard S.E."/>
            <person name="Bellgard M.I."/>
        </authorList>
    </citation>
    <scope>NUCLEOTIDE SEQUENCE</scope>
    <source>
        <tissue evidence="1">Shoot tissue taken approximately 20 cm above the soil surface</tissue>
    </source>
</reference>
<accession>A0A0A9EI69</accession>
<evidence type="ECO:0000313" key="1">
    <source>
        <dbReference type="EMBL" id="JAD95737.1"/>
    </source>
</evidence>
<proteinExistence type="predicted"/>
<sequence>MPLPPLLWEEILRSHQAVKQMSLIVSYFSQCHSETALVHILNPPLPCFPVFPLFALVSFWLKLWHSVHRLQP</sequence>
<name>A0A0A9EI69_ARUDO</name>
<organism evidence="1">
    <name type="scientific">Arundo donax</name>
    <name type="common">Giant reed</name>
    <name type="synonym">Donax arundinaceus</name>
    <dbReference type="NCBI Taxonomy" id="35708"/>
    <lineage>
        <taxon>Eukaryota</taxon>
        <taxon>Viridiplantae</taxon>
        <taxon>Streptophyta</taxon>
        <taxon>Embryophyta</taxon>
        <taxon>Tracheophyta</taxon>
        <taxon>Spermatophyta</taxon>
        <taxon>Magnoliopsida</taxon>
        <taxon>Liliopsida</taxon>
        <taxon>Poales</taxon>
        <taxon>Poaceae</taxon>
        <taxon>PACMAD clade</taxon>
        <taxon>Arundinoideae</taxon>
        <taxon>Arundineae</taxon>
        <taxon>Arundo</taxon>
    </lineage>
</organism>
<protein>
    <submittedName>
        <fullName evidence="1">Uncharacterized protein</fullName>
    </submittedName>
</protein>
<dbReference type="AlphaFoldDB" id="A0A0A9EI69"/>
<reference evidence="1" key="1">
    <citation type="submission" date="2014-09" db="EMBL/GenBank/DDBJ databases">
        <authorList>
            <person name="Magalhaes I.L.F."/>
            <person name="Oliveira U."/>
            <person name="Santos F.R."/>
            <person name="Vidigal T.H.D.A."/>
            <person name="Brescovit A.D."/>
            <person name="Santos A.J."/>
        </authorList>
    </citation>
    <scope>NUCLEOTIDE SEQUENCE</scope>
    <source>
        <tissue evidence="1">Shoot tissue taken approximately 20 cm above the soil surface</tissue>
    </source>
</reference>
<dbReference type="EMBL" id="GBRH01202158">
    <property type="protein sequence ID" value="JAD95737.1"/>
    <property type="molecule type" value="Transcribed_RNA"/>
</dbReference>